<evidence type="ECO:0000256" key="5">
    <source>
        <dbReference type="ARBA" id="ARBA00022553"/>
    </source>
</evidence>
<evidence type="ECO:0000313" key="14">
    <source>
        <dbReference type="EMBL" id="BBB92715.1"/>
    </source>
</evidence>
<keyword evidence="15" id="KW-1185">Reference proteome</keyword>
<keyword evidence="6 9" id="KW-0479">Metal-binding</keyword>
<dbReference type="GO" id="GO:0005975">
    <property type="term" value="P:carbohydrate metabolic process"/>
    <property type="evidence" value="ECO:0007669"/>
    <property type="project" value="InterPro"/>
</dbReference>
<feature type="domain" description="Alpha-D-phosphohexomutase alpha/beta/alpha" evidence="12">
    <location>
        <begin position="211"/>
        <end position="315"/>
    </location>
</feature>
<dbReference type="RefSeq" id="WP_126309648.1">
    <property type="nucleotide sequence ID" value="NZ_AP018449.1"/>
</dbReference>
<dbReference type="GO" id="GO:0006166">
    <property type="term" value="P:purine ribonucleoside salvage"/>
    <property type="evidence" value="ECO:0007669"/>
    <property type="project" value="TreeGrafter"/>
</dbReference>
<gene>
    <name evidence="14" type="primary">pgm</name>
    <name evidence="14" type="ORF">MAMMFC1_03410</name>
</gene>
<evidence type="ECO:0000256" key="2">
    <source>
        <dbReference type="ARBA" id="ARBA00001946"/>
    </source>
</evidence>
<dbReference type="Gene3D" id="3.40.120.10">
    <property type="entry name" value="Alpha-D-Glucose-1,6-Bisphosphate, subunit A, domain 3"/>
    <property type="match status" value="3"/>
</dbReference>
<dbReference type="InterPro" id="IPR005843">
    <property type="entry name" value="A-D-PHexomutase_C"/>
</dbReference>
<evidence type="ECO:0000259" key="12">
    <source>
        <dbReference type="Pfam" id="PF02879"/>
    </source>
</evidence>
<evidence type="ECO:0000256" key="9">
    <source>
        <dbReference type="RuleBase" id="RU004326"/>
    </source>
</evidence>
<dbReference type="KEGG" id="mana:MAMMFC1_03410"/>
<dbReference type="AlphaFoldDB" id="A0A348ANR7"/>
<evidence type="ECO:0000259" key="11">
    <source>
        <dbReference type="Pfam" id="PF02878"/>
    </source>
</evidence>
<keyword evidence="8 14" id="KW-0413">Isomerase</keyword>
<comment type="catalytic activity">
    <reaction evidence="1">
        <text>alpha-D-glucose 1-phosphate = alpha-D-glucose 6-phosphate</text>
        <dbReference type="Rhea" id="RHEA:23536"/>
        <dbReference type="ChEBI" id="CHEBI:58225"/>
        <dbReference type="ChEBI" id="CHEBI:58601"/>
        <dbReference type="EC" id="5.4.2.2"/>
    </reaction>
</comment>
<evidence type="ECO:0000259" key="13">
    <source>
        <dbReference type="Pfam" id="PF02880"/>
    </source>
</evidence>
<dbReference type="Pfam" id="PF02879">
    <property type="entry name" value="PGM_PMM_II"/>
    <property type="match status" value="1"/>
</dbReference>
<evidence type="ECO:0000256" key="6">
    <source>
        <dbReference type="ARBA" id="ARBA00022723"/>
    </source>
</evidence>
<dbReference type="Pfam" id="PF00408">
    <property type="entry name" value="PGM_PMM_IV"/>
    <property type="match status" value="1"/>
</dbReference>
<evidence type="ECO:0000256" key="4">
    <source>
        <dbReference type="ARBA" id="ARBA00012728"/>
    </source>
</evidence>
<dbReference type="NCBIfam" id="TIGR01132">
    <property type="entry name" value="pgm"/>
    <property type="match status" value="1"/>
</dbReference>
<dbReference type="OrthoDB" id="9806956at2"/>
<feature type="domain" description="Alpha-D-phosphohexomutase alpha/beta/alpha" evidence="11">
    <location>
        <begin position="40"/>
        <end position="180"/>
    </location>
</feature>
<proteinExistence type="inferred from homology"/>
<organism evidence="14 15">
    <name type="scientific">Methylomusa anaerophila</name>
    <dbReference type="NCBI Taxonomy" id="1930071"/>
    <lineage>
        <taxon>Bacteria</taxon>
        <taxon>Bacillati</taxon>
        <taxon>Bacillota</taxon>
        <taxon>Negativicutes</taxon>
        <taxon>Selenomonadales</taxon>
        <taxon>Sporomusaceae</taxon>
        <taxon>Methylomusa</taxon>
    </lineage>
</organism>
<accession>A0A348ANR7</accession>
<dbReference type="InterPro" id="IPR005852">
    <property type="entry name" value="PGM_a-D-Glc-sp"/>
</dbReference>
<name>A0A348ANR7_9FIRM</name>
<dbReference type="InterPro" id="IPR016066">
    <property type="entry name" value="A-D-PHexomutase_CS"/>
</dbReference>
<feature type="domain" description="Alpha-D-phosphohexomutase alpha/beta/alpha" evidence="13">
    <location>
        <begin position="322"/>
        <end position="442"/>
    </location>
</feature>
<sequence length="550" mass="59651">MSIHPLAGQKAPQSILANIPRLISAYYVNKPNIDEPAHKVVFGTSGHRGSSLKCTFNEDHILAITQAICRYRQEHGITGPLFIGFDTHALSEPAFISSLEVLAANGVETLIAKDMNYTPTPSVSHAILTYNKGRMDGLADGIVITPSHNPPDNGGIKYNPPNGGPADTHITKWIADKANKFLMDGNKEIKRTAYEKALKADNVREYDFIRSYVNDLKNVIDMDVIKSAGLKLGADALGGSGLGYWEPIAETYGLDIELLNGYPDPTFSFMNVDSDGKIRMDCSSPYAMAGLIGLKDKYDLAFGNDPDFDRHGIVTRSVGLMNPNHYLAVAIAYLFQDRAGWRKDAAVGKTLVSSSMIDRVAASLDKRLAEVPVGFKWFVDGLVDGSFGFGGEESAGASFLKKDGTVWTTDKDGIILCLLAAEITAKTGRDPGQHYQDLTQKFGTPVYERIDATANSLQKTILAKLSPEQVTTDTLAGEKITAKLTKAPANRAEIGGLKVCTENGWFAARPSGTEDIYKIYAESFKGMAHLKEIQKEAQKIVSETFAAAGV</sequence>
<dbReference type="Pfam" id="PF02880">
    <property type="entry name" value="PGM_PMM_III"/>
    <property type="match status" value="1"/>
</dbReference>
<dbReference type="InterPro" id="IPR016055">
    <property type="entry name" value="A-D-PHexomutase_a/b/a-I/II/III"/>
</dbReference>
<dbReference type="GO" id="GO:0004614">
    <property type="term" value="F:phosphoglucomutase activity"/>
    <property type="evidence" value="ECO:0007669"/>
    <property type="project" value="UniProtKB-EC"/>
</dbReference>
<evidence type="ECO:0000256" key="1">
    <source>
        <dbReference type="ARBA" id="ARBA00000443"/>
    </source>
</evidence>
<dbReference type="EC" id="5.4.2.2" evidence="4"/>
<feature type="domain" description="Alpha-D-phosphohexomutase C-terminal" evidence="10">
    <location>
        <begin position="488"/>
        <end position="536"/>
    </location>
</feature>
<evidence type="ECO:0000256" key="7">
    <source>
        <dbReference type="ARBA" id="ARBA00022842"/>
    </source>
</evidence>
<reference evidence="14 15" key="1">
    <citation type="journal article" date="2018" name="Int. J. Syst. Evol. Microbiol.">
        <title>Methylomusa anaerophila gen. nov., sp. nov., an anaerobic methanol-utilizing bacterium isolated from a microbial fuel cell.</title>
        <authorList>
            <person name="Amano N."/>
            <person name="Yamamuro A."/>
            <person name="Miyahara M."/>
            <person name="Kouzuma A."/>
            <person name="Abe T."/>
            <person name="Watanabe K."/>
        </authorList>
    </citation>
    <scope>NUCLEOTIDE SEQUENCE [LARGE SCALE GENOMIC DNA]</scope>
    <source>
        <strain evidence="14 15">MMFC1</strain>
    </source>
</reference>
<dbReference type="PANTHER" id="PTHR45745:SF1">
    <property type="entry name" value="PHOSPHOGLUCOMUTASE 2B-RELATED"/>
    <property type="match status" value="1"/>
</dbReference>
<dbReference type="InterPro" id="IPR005845">
    <property type="entry name" value="A-D-PHexomutase_a/b/a-II"/>
</dbReference>
<evidence type="ECO:0000256" key="8">
    <source>
        <dbReference type="ARBA" id="ARBA00023235"/>
    </source>
</evidence>
<dbReference type="InterPro" id="IPR036900">
    <property type="entry name" value="A-D-PHexomutase_C_sf"/>
</dbReference>
<dbReference type="CDD" id="cd05801">
    <property type="entry name" value="PGM_like3"/>
    <property type="match status" value="1"/>
</dbReference>
<dbReference type="Gene3D" id="3.30.310.50">
    <property type="entry name" value="Alpha-D-phosphohexomutase, C-terminal domain"/>
    <property type="match status" value="1"/>
</dbReference>
<dbReference type="SUPFAM" id="SSF53738">
    <property type="entry name" value="Phosphoglucomutase, first 3 domains"/>
    <property type="match status" value="3"/>
</dbReference>
<evidence type="ECO:0000256" key="3">
    <source>
        <dbReference type="ARBA" id="ARBA00010231"/>
    </source>
</evidence>
<dbReference type="PANTHER" id="PTHR45745">
    <property type="entry name" value="PHOSPHOMANNOMUTASE 45A"/>
    <property type="match status" value="1"/>
</dbReference>
<keyword evidence="5" id="KW-0597">Phosphoprotein</keyword>
<dbReference type="GO" id="GO:0000287">
    <property type="term" value="F:magnesium ion binding"/>
    <property type="evidence" value="ECO:0007669"/>
    <property type="project" value="InterPro"/>
</dbReference>
<dbReference type="Proteomes" id="UP000276437">
    <property type="component" value="Chromosome"/>
</dbReference>
<evidence type="ECO:0000259" key="10">
    <source>
        <dbReference type="Pfam" id="PF00408"/>
    </source>
</evidence>
<comment type="similarity">
    <text evidence="3 9">Belongs to the phosphohexose mutase family.</text>
</comment>
<evidence type="ECO:0000313" key="15">
    <source>
        <dbReference type="Proteomes" id="UP000276437"/>
    </source>
</evidence>
<dbReference type="GO" id="GO:0008973">
    <property type="term" value="F:phosphopentomutase activity"/>
    <property type="evidence" value="ECO:0007669"/>
    <property type="project" value="TreeGrafter"/>
</dbReference>
<keyword evidence="7 9" id="KW-0460">Magnesium</keyword>
<dbReference type="Pfam" id="PF02878">
    <property type="entry name" value="PGM_PMM_I"/>
    <property type="match status" value="1"/>
</dbReference>
<dbReference type="SUPFAM" id="SSF55957">
    <property type="entry name" value="Phosphoglucomutase, C-terminal domain"/>
    <property type="match status" value="1"/>
</dbReference>
<comment type="cofactor">
    <cofactor evidence="2">
        <name>Mg(2+)</name>
        <dbReference type="ChEBI" id="CHEBI:18420"/>
    </cofactor>
</comment>
<dbReference type="PROSITE" id="PS00710">
    <property type="entry name" value="PGM_PMM"/>
    <property type="match status" value="1"/>
</dbReference>
<dbReference type="EMBL" id="AP018449">
    <property type="protein sequence ID" value="BBB92715.1"/>
    <property type="molecule type" value="Genomic_DNA"/>
</dbReference>
<protein>
    <recommendedName>
        <fullName evidence="4">phosphoglucomutase (alpha-D-glucose-1,6-bisphosphate-dependent)</fullName>
        <ecNumber evidence="4">5.4.2.2</ecNumber>
    </recommendedName>
</protein>
<dbReference type="InterPro" id="IPR005844">
    <property type="entry name" value="A-D-PHexomutase_a/b/a-I"/>
</dbReference>
<dbReference type="InterPro" id="IPR005846">
    <property type="entry name" value="A-D-PHexomutase_a/b/a-III"/>
</dbReference>